<feature type="transmembrane region" description="Helical" evidence="1">
    <location>
        <begin position="98"/>
        <end position="119"/>
    </location>
</feature>
<dbReference type="InParanoid" id="A0A6I8VLC4"/>
<dbReference type="RefSeq" id="XP_015043397.2">
    <property type="nucleotide sequence ID" value="XM_015187911.2"/>
</dbReference>
<dbReference type="Proteomes" id="UP000001819">
    <property type="component" value="Chromosome X"/>
</dbReference>
<proteinExistence type="predicted"/>
<name>A0A6I8VLC4_DROPS</name>
<feature type="transmembrane region" description="Helical" evidence="1">
    <location>
        <begin position="66"/>
        <end position="91"/>
    </location>
</feature>
<feature type="transmembrane region" description="Helical" evidence="1">
    <location>
        <begin position="12"/>
        <end position="33"/>
    </location>
</feature>
<keyword evidence="2" id="KW-1185">Reference proteome</keyword>
<dbReference type="AlphaFoldDB" id="A0A6I8VLC4"/>
<organism evidence="2 3">
    <name type="scientific">Drosophila pseudoobscura pseudoobscura</name>
    <name type="common">Fruit fly</name>
    <dbReference type="NCBI Taxonomy" id="46245"/>
    <lineage>
        <taxon>Eukaryota</taxon>
        <taxon>Metazoa</taxon>
        <taxon>Ecdysozoa</taxon>
        <taxon>Arthropoda</taxon>
        <taxon>Hexapoda</taxon>
        <taxon>Insecta</taxon>
        <taxon>Pterygota</taxon>
        <taxon>Neoptera</taxon>
        <taxon>Endopterygota</taxon>
        <taxon>Diptera</taxon>
        <taxon>Brachycera</taxon>
        <taxon>Muscomorpha</taxon>
        <taxon>Ephydroidea</taxon>
        <taxon>Drosophilidae</taxon>
        <taxon>Drosophila</taxon>
        <taxon>Sophophora</taxon>
    </lineage>
</organism>
<keyword evidence="1" id="KW-1133">Transmembrane helix</keyword>
<feature type="transmembrane region" description="Helical" evidence="1">
    <location>
        <begin position="125"/>
        <end position="146"/>
    </location>
</feature>
<keyword evidence="1" id="KW-0812">Transmembrane</keyword>
<keyword evidence="1" id="KW-0472">Membrane</keyword>
<protein>
    <submittedName>
        <fullName evidence="3">Uncharacterized protein</fullName>
    </submittedName>
</protein>
<sequence>MILANRFCYCMSLRAGCFILSIISVFVCSMHIYNFNVKMGDNHTNIDSVVFPEGVTQILFRLMPEFLTIIAVFFLLTALTTNLIHLILITLTFEVTQLLYQFLYSIVATALNINVTVRMGVYSSAVYWGFISGWIVFSAYFVYIILSYYQKTLAMMQHEVSY</sequence>
<evidence type="ECO:0000256" key="1">
    <source>
        <dbReference type="SAM" id="Phobius"/>
    </source>
</evidence>
<gene>
    <name evidence="3" type="primary">LOC26534435</name>
</gene>
<evidence type="ECO:0000313" key="3">
    <source>
        <dbReference type="RefSeq" id="XP_015043397.2"/>
    </source>
</evidence>
<accession>A0A6I8VLC4</accession>
<evidence type="ECO:0000313" key="2">
    <source>
        <dbReference type="Proteomes" id="UP000001819"/>
    </source>
</evidence>
<reference evidence="3" key="1">
    <citation type="submission" date="2025-08" db="UniProtKB">
        <authorList>
            <consortium name="RefSeq"/>
        </authorList>
    </citation>
    <scope>IDENTIFICATION</scope>
    <source>
        <strain evidence="3">MV-25-SWS-2005</strain>
        <tissue evidence="3">Whole body</tissue>
    </source>
</reference>
<dbReference type="Bgee" id="FBgn0273422">
    <property type="expression patterns" value="Expressed in male reproductive system and 1 other cell type or tissue"/>
</dbReference>
<dbReference type="KEGG" id="dpo:26534435"/>